<dbReference type="SMART" id="SM01038">
    <property type="entry name" value="Bgal_small_N"/>
    <property type="match status" value="1"/>
</dbReference>
<feature type="compositionally biased region" description="Low complexity" evidence="7">
    <location>
        <begin position="55"/>
        <end position="68"/>
    </location>
</feature>
<reference evidence="9 10" key="1">
    <citation type="journal article" date="2014" name="Genome Announc.">
        <title>Draft genome sequence of the pathogenic fungus Scedosporium apiospermum.</title>
        <authorList>
            <person name="Vandeputte P."/>
            <person name="Ghamrawi S."/>
            <person name="Rechenmann M."/>
            <person name="Iltis A."/>
            <person name="Giraud S."/>
            <person name="Fleury M."/>
            <person name="Thornton C."/>
            <person name="Delhaes L."/>
            <person name="Meyer W."/>
            <person name="Papon N."/>
            <person name="Bouchara J.P."/>
        </authorList>
    </citation>
    <scope>NUCLEOTIDE SEQUENCE [LARGE SCALE GENOMIC DNA]</scope>
    <source>
        <strain evidence="9 10">IHEM 14462</strain>
    </source>
</reference>
<dbReference type="Pfam" id="PF02836">
    <property type="entry name" value="Glyco_hydro_2_C"/>
    <property type="match status" value="1"/>
</dbReference>
<protein>
    <recommendedName>
        <fullName evidence="3">beta-galactosidase</fullName>
        <ecNumber evidence="3">3.2.1.23</ecNumber>
    </recommendedName>
    <alternativeName>
        <fullName evidence="6">Lactase</fullName>
    </alternativeName>
</protein>
<dbReference type="InterPro" id="IPR032312">
    <property type="entry name" value="LacZ_4"/>
</dbReference>
<dbReference type="Pfam" id="PF16353">
    <property type="entry name" value="LacZ_4"/>
    <property type="match status" value="1"/>
</dbReference>
<dbReference type="PANTHER" id="PTHR46323">
    <property type="entry name" value="BETA-GALACTOSIDASE"/>
    <property type="match status" value="1"/>
</dbReference>
<comment type="caution">
    <text evidence="9">The sequence shown here is derived from an EMBL/GenBank/DDBJ whole genome shotgun (WGS) entry which is preliminary data.</text>
</comment>
<comment type="catalytic activity">
    <reaction evidence="1">
        <text>Hydrolysis of terminal non-reducing beta-D-galactose residues in beta-D-galactosides.</text>
        <dbReference type="EC" id="3.2.1.23"/>
    </reaction>
</comment>
<dbReference type="OMA" id="WCDHGIL"/>
<dbReference type="OrthoDB" id="408320at2759"/>
<dbReference type="InterPro" id="IPR017853">
    <property type="entry name" value="GH"/>
</dbReference>
<dbReference type="Pfam" id="PF00703">
    <property type="entry name" value="Glyco_hydro_2"/>
    <property type="match status" value="1"/>
</dbReference>
<dbReference type="SUPFAM" id="SSF49303">
    <property type="entry name" value="beta-Galactosidase/glucuronidase domain"/>
    <property type="match status" value="2"/>
</dbReference>
<dbReference type="Gene3D" id="2.70.98.10">
    <property type="match status" value="1"/>
</dbReference>
<dbReference type="GO" id="GO:0030246">
    <property type="term" value="F:carbohydrate binding"/>
    <property type="evidence" value="ECO:0007669"/>
    <property type="project" value="InterPro"/>
</dbReference>
<dbReference type="PANTHER" id="PTHR46323:SF2">
    <property type="entry name" value="BETA-GALACTOSIDASE"/>
    <property type="match status" value="1"/>
</dbReference>
<dbReference type="InterPro" id="IPR006102">
    <property type="entry name" value="Ig-like_GH2"/>
</dbReference>
<keyword evidence="10" id="KW-1185">Reference proteome</keyword>
<accession>A0A084FY95</accession>
<dbReference type="VEuPathDB" id="FungiDB:SAPIO_CDS9061"/>
<dbReference type="PROSITE" id="PS00608">
    <property type="entry name" value="GLYCOSYL_HYDROL_F2_2"/>
    <property type="match status" value="1"/>
</dbReference>
<organism evidence="9 10">
    <name type="scientific">Pseudallescheria apiosperma</name>
    <name type="common">Scedosporium apiospermum</name>
    <dbReference type="NCBI Taxonomy" id="563466"/>
    <lineage>
        <taxon>Eukaryota</taxon>
        <taxon>Fungi</taxon>
        <taxon>Dikarya</taxon>
        <taxon>Ascomycota</taxon>
        <taxon>Pezizomycotina</taxon>
        <taxon>Sordariomycetes</taxon>
        <taxon>Hypocreomycetidae</taxon>
        <taxon>Microascales</taxon>
        <taxon>Microascaceae</taxon>
        <taxon>Scedosporium</taxon>
    </lineage>
</organism>
<evidence type="ECO:0000256" key="6">
    <source>
        <dbReference type="ARBA" id="ARBA00032230"/>
    </source>
</evidence>
<evidence type="ECO:0000256" key="3">
    <source>
        <dbReference type="ARBA" id="ARBA00012756"/>
    </source>
</evidence>
<feature type="region of interest" description="Disordered" evidence="7">
    <location>
        <begin position="49"/>
        <end position="68"/>
    </location>
</feature>
<evidence type="ECO:0000256" key="2">
    <source>
        <dbReference type="ARBA" id="ARBA00007401"/>
    </source>
</evidence>
<dbReference type="SUPFAM" id="SSF51445">
    <property type="entry name" value="(Trans)glycosidases"/>
    <property type="match status" value="1"/>
</dbReference>
<dbReference type="SUPFAM" id="SSF49785">
    <property type="entry name" value="Galactose-binding domain-like"/>
    <property type="match status" value="1"/>
</dbReference>
<dbReference type="InterPro" id="IPR023232">
    <property type="entry name" value="Glyco_hydro_2_AS"/>
</dbReference>
<keyword evidence="5" id="KW-0326">Glycosidase</keyword>
<dbReference type="EC" id="3.2.1.23" evidence="3"/>
<dbReference type="Gene3D" id="2.60.120.260">
    <property type="entry name" value="Galactose-binding domain-like"/>
    <property type="match status" value="1"/>
</dbReference>
<dbReference type="AlphaFoldDB" id="A0A084FY95"/>
<evidence type="ECO:0000256" key="7">
    <source>
        <dbReference type="SAM" id="MobiDB-lite"/>
    </source>
</evidence>
<dbReference type="FunFam" id="3.20.20.80:FF:000018">
    <property type="entry name" value="Beta-galactosidase"/>
    <property type="match status" value="1"/>
</dbReference>
<name>A0A084FY95_PSEDA</name>
<dbReference type="InterPro" id="IPR004199">
    <property type="entry name" value="B-gal_small/dom_5"/>
</dbReference>
<proteinExistence type="inferred from homology"/>
<dbReference type="InterPro" id="IPR006104">
    <property type="entry name" value="Glyco_hydro_2_N"/>
</dbReference>
<dbReference type="InterPro" id="IPR050347">
    <property type="entry name" value="Bact_Beta-galactosidase"/>
</dbReference>
<gene>
    <name evidence="9" type="ORF">SAPIO_CDS9061</name>
</gene>
<dbReference type="GeneID" id="27728133"/>
<dbReference type="HOGENOM" id="CLU_002346_0_2_1"/>
<keyword evidence="4 9" id="KW-0378">Hydrolase</keyword>
<dbReference type="InterPro" id="IPR036156">
    <property type="entry name" value="Beta-gal/glucu_dom_sf"/>
</dbReference>
<dbReference type="RefSeq" id="XP_016639856.1">
    <property type="nucleotide sequence ID" value="XM_016790553.1"/>
</dbReference>
<evidence type="ECO:0000256" key="1">
    <source>
        <dbReference type="ARBA" id="ARBA00001412"/>
    </source>
</evidence>
<dbReference type="InterPro" id="IPR013783">
    <property type="entry name" value="Ig-like_fold"/>
</dbReference>
<dbReference type="Pfam" id="PF02929">
    <property type="entry name" value="Bgal_small_N"/>
    <property type="match status" value="1"/>
</dbReference>
<dbReference type="EMBL" id="JOWA01000132">
    <property type="protein sequence ID" value="KEZ40057.1"/>
    <property type="molecule type" value="Genomic_DNA"/>
</dbReference>
<dbReference type="KEGG" id="sapo:SAPIO_CDS9061"/>
<evidence type="ECO:0000313" key="9">
    <source>
        <dbReference type="EMBL" id="KEZ40057.1"/>
    </source>
</evidence>
<evidence type="ECO:0000259" key="8">
    <source>
        <dbReference type="SMART" id="SM01038"/>
    </source>
</evidence>
<dbReference type="InterPro" id="IPR006101">
    <property type="entry name" value="Glyco_hydro_2"/>
</dbReference>
<comment type="similarity">
    <text evidence="2">Belongs to the glycosyl hydrolase 2 family.</text>
</comment>
<dbReference type="InterPro" id="IPR011013">
    <property type="entry name" value="Gal_mutarotase_sf_dom"/>
</dbReference>
<dbReference type="GO" id="GO:0004565">
    <property type="term" value="F:beta-galactosidase activity"/>
    <property type="evidence" value="ECO:0007669"/>
    <property type="project" value="UniProtKB-EC"/>
</dbReference>
<dbReference type="Pfam" id="PF02837">
    <property type="entry name" value="Glyco_hydro_2_N"/>
    <property type="match status" value="1"/>
</dbReference>
<sequence length="1113" mass="125744">MSTRQTPGPNRNEDGKNHLRHLILPGDASIKVAVALGPVKSTPLHQFLARESTHTSPPSDTIIRSSSSSAGYLHKDNQIVDTATDPNSTTMTGAIFPDSPPDWCNVKVLHRNTLPPRSSFFLYDSEVDALSRDTAKAKSQLLSGKWKFHLSTSPFYGPQRFYEPGFESSKWDKVDVPGMWQCQGYGKGPQYTNLDFPFPVNPPHIPLDDNECGRYLTTFRLDKHLADHQQRLRFEGVDSAFTVWVNGHNVGYSQGSRNPSEFDITKLVKYGEDNILAVEVYQRCDGTYLEDQDQIWLSGIFRDVYLHSFPKVHPEDFHVHTLLDAHYKDAELRVNVKMSDTSVVSLKLLDADGKVVAEATEKFEPKGHFSVSVKKPHKWTAETPYLYTLVLTFNGSTSLAQRVGFRRIDLIKGVFTVNGNPVKFRGVNRHEHHPESGRAVPYEFLKNDLLLMKNHNINGIRTSHYIDDFRLYDLADELGLWIIDEADLECHGFGVVGANAEKFATDNPEWTEAYVDRARQMVMRDKNHPSIVIWSLGNESFYGRNHKAMYDFIKSVDTSRPVHYEPDYQTRSADIFSRMYSSAEEIIRMAQESHWEKPLVLCEYVHAMGNGPGGIKEYIDAFYKYPRLMGGFVWEWANHGLKTKNAEGEYYYAYGGDWGDDPHDGHFCMDGLLHSDHTPTPGLTEYRKAIEPVQTLSLKGSELTVVNRYDHLDLDHLDCSWTIVDEIGTSDETPCDIPEGVKPHTEAKIKLRGLPTKFDGETYVRISFKLRKATLWCKAGTEVAFGQHQLHGPVSLTKIQSLLPALSSVPRAQQTSPGYLEITSPDGSSVWGINLTLGSLSSWKKNVGPFTELMTKPLTIDFYRALTDNDRGGIFGQQWRQRRLHQTKHHVRQVRWKTGSTGLIVEIQGRVAPPVLAWGVDTTITITFGHGVHLSLNAKPHGPLLPDTFARFGLTFGIEGVEHVRWFGRGPGESYSDKKRSQSFGTWQSSVDDLFVDYDYPQDGGNRTDVRWIEFLGATGKKDAGTGTKPRKRLLRARFGDLDGASFSAMHYTTADLDEAGHPYELRKKKRKDTVVRLDWAHHGIGSGSCGPATLPQYELKTNREFEYELLLD</sequence>
<evidence type="ECO:0000256" key="4">
    <source>
        <dbReference type="ARBA" id="ARBA00022801"/>
    </source>
</evidence>
<dbReference type="Gene3D" id="3.20.20.80">
    <property type="entry name" value="Glycosidases"/>
    <property type="match status" value="1"/>
</dbReference>
<dbReference type="Gene3D" id="2.60.40.10">
    <property type="entry name" value="Immunoglobulins"/>
    <property type="match status" value="2"/>
</dbReference>
<dbReference type="InterPro" id="IPR006103">
    <property type="entry name" value="Glyco_hydro_2_cat"/>
</dbReference>
<dbReference type="InterPro" id="IPR008979">
    <property type="entry name" value="Galactose-bd-like_sf"/>
</dbReference>
<dbReference type="GO" id="GO:0005990">
    <property type="term" value="P:lactose catabolic process"/>
    <property type="evidence" value="ECO:0007669"/>
    <property type="project" value="TreeGrafter"/>
</dbReference>
<dbReference type="SUPFAM" id="SSF74650">
    <property type="entry name" value="Galactose mutarotase-like"/>
    <property type="match status" value="1"/>
</dbReference>
<evidence type="ECO:0000256" key="5">
    <source>
        <dbReference type="ARBA" id="ARBA00023295"/>
    </source>
</evidence>
<dbReference type="InterPro" id="IPR014718">
    <property type="entry name" value="GH-type_carb-bd"/>
</dbReference>
<dbReference type="GO" id="GO:0009341">
    <property type="term" value="C:beta-galactosidase complex"/>
    <property type="evidence" value="ECO:0007669"/>
    <property type="project" value="InterPro"/>
</dbReference>
<evidence type="ECO:0000313" key="10">
    <source>
        <dbReference type="Proteomes" id="UP000028545"/>
    </source>
</evidence>
<feature type="domain" description="Beta galactosidase small chain/" evidence="8">
    <location>
        <begin position="821"/>
        <end position="1113"/>
    </location>
</feature>
<dbReference type="PRINTS" id="PR00132">
    <property type="entry name" value="GLHYDRLASE2"/>
</dbReference>
<dbReference type="Proteomes" id="UP000028545">
    <property type="component" value="Unassembled WGS sequence"/>
</dbReference>